<evidence type="ECO:0000313" key="2">
    <source>
        <dbReference type="Proteomes" id="UP000826195"/>
    </source>
</evidence>
<sequence length="191" mass="21555">MYVPKSKLVSQQIRSVETIYQQILIQRSLSCEHWVSRDFRRLRREKGEGSTVAAGVSYSYLCPPLGPRDSPVNIKEEGMRNGSSWKISGELQPNEGTEIYVKMLHGLTTPDEWRTRVDPRILLCSSSGLGSSAAECRRSSFALMDLLQVLSATVALLFTPLSRCPARGFIVLRDTNSFKTVQESRMEFCFK</sequence>
<keyword evidence="2" id="KW-1185">Reference proteome</keyword>
<proteinExistence type="predicted"/>
<protein>
    <submittedName>
        <fullName evidence="1">Uncharacterized protein</fullName>
    </submittedName>
</protein>
<evidence type="ECO:0000313" key="1">
    <source>
        <dbReference type="EMBL" id="KAH0548981.1"/>
    </source>
</evidence>
<accession>A0AAV7IB78</accession>
<name>A0AAV7IB78_COTGL</name>
<reference evidence="1 2" key="1">
    <citation type="journal article" date="2021" name="J. Hered.">
        <title>A chromosome-level genome assembly of the parasitoid wasp, Cotesia glomerata (Hymenoptera: Braconidae).</title>
        <authorList>
            <person name="Pinto B.J."/>
            <person name="Weis J.J."/>
            <person name="Gamble T."/>
            <person name="Ode P.J."/>
            <person name="Paul R."/>
            <person name="Zaspel J.M."/>
        </authorList>
    </citation>
    <scope>NUCLEOTIDE SEQUENCE [LARGE SCALE GENOMIC DNA]</scope>
    <source>
        <strain evidence="1">CgM1</strain>
    </source>
</reference>
<dbReference type="AlphaFoldDB" id="A0AAV7IB78"/>
<dbReference type="EMBL" id="JAHXZJ010001864">
    <property type="protein sequence ID" value="KAH0548981.1"/>
    <property type="molecule type" value="Genomic_DNA"/>
</dbReference>
<dbReference type="Proteomes" id="UP000826195">
    <property type="component" value="Unassembled WGS sequence"/>
</dbReference>
<organism evidence="1 2">
    <name type="scientific">Cotesia glomerata</name>
    <name type="common">Lepidopteran parasitic wasp</name>
    <name type="synonym">Apanteles glomeratus</name>
    <dbReference type="NCBI Taxonomy" id="32391"/>
    <lineage>
        <taxon>Eukaryota</taxon>
        <taxon>Metazoa</taxon>
        <taxon>Ecdysozoa</taxon>
        <taxon>Arthropoda</taxon>
        <taxon>Hexapoda</taxon>
        <taxon>Insecta</taxon>
        <taxon>Pterygota</taxon>
        <taxon>Neoptera</taxon>
        <taxon>Endopterygota</taxon>
        <taxon>Hymenoptera</taxon>
        <taxon>Apocrita</taxon>
        <taxon>Ichneumonoidea</taxon>
        <taxon>Braconidae</taxon>
        <taxon>Microgastrinae</taxon>
        <taxon>Cotesia</taxon>
    </lineage>
</organism>
<comment type="caution">
    <text evidence="1">The sequence shown here is derived from an EMBL/GenBank/DDBJ whole genome shotgun (WGS) entry which is preliminary data.</text>
</comment>
<gene>
    <name evidence="1" type="ORF">KQX54_004896</name>
</gene>